<feature type="transmembrane region" description="Helical" evidence="2">
    <location>
        <begin position="12"/>
        <end position="35"/>
    </location>
</feature>
<sequence>MGNWFGNLDLAYKYTVVFVSLLVLTILAGLIKVFFDRRKLKKLVAKQNEDAGIREERVELTGREKDEGDYFGIRALEAGFYAGVAQSRPTSRAGSVAGSPYMSTSTLVGGAGNPKDSMNSSVTTLPLAHTKERNQNSFRDSDTLPSPQSESPPRMKSPPAIRLAPSTAELTGRHRLSEAVDMNLSVPPSPTVSRGPSSPTFGGSESGDSDGHLSPRSQRSPTSSSFTKLEHYSPNPPQLPMPQPEGFRASFVSVHEQYLSQTGSLLMASPSASGSTSPALPSMPGITLNDGDAAPPSPVRLLPKTYQPSHQRDDSGSSSIYSEKRHSTIENDSNRKSGIAPFPNKDDNRKTLLLAPGAAGENRYSDIYDAYYRQSLLNPGQNANNASRPDDELHLESKAGAGMAM</sequence>
<accession>A0A9W9CCI8</accession>
<feature type="region of interest" description="Disordered" evidence="1">
    <location>
        <begin position="378"/>
        <end position="405"/>
    </location>
</feature>
<feature type="compositionally biased region" description="Basic and acidic residues" evidence="1">
    <location>
        <begin position="388"/>
        <end position="397"/>
    </location>
</feature>
<evidence type="ECO:0000256" key="2">
    <source>
        <dbReference type="SAM" id="Phobius"/>
    </source>
</evidence>
<dbReference type="Proteomes" id="UP001140513">
    <property type="component" value="Unassembled WGS sequence"/>
</dbReference>
<evidence type="ECO:0000313" key="3">
    <source>
        <dbReference type="EMBL" id="KAJ4356544.1"/>
    </source>
</evidence>
<dbReference type="GeneID" id="80908108"/>
<name>A0A9W9CCI8_9PLEO</name>
<feature type="compositionally biased region" description="Basic and acidic residues" evidence="1">
    <location>
        <begin position="322"/>
        <end position="335"/>
    </location>
</feature>
<feature type="compositionally biased region" description="Polar residues" evidence="1">
    <location>
        <begin position="378"/>
        <end position="387"/>
    </location>
</feature>
<feature type="compositionally biased region" description="Low complexity" evidence="1">
    <location>
        <begin position="268"/>
        <end position="282"/>
    </location>
</feature>
<dbReference type="EMBL" id="JAPEUX010000003">
    <property type="protein sequence ID" value="KAJ4356544.1"/>
    <property type="molecule type" value="Genomic_DNA"/>
</dbReference>
<gene>
    <name evidence="3" type="ORF">N0V89_004578</name>
</gene>
<feature type="compositionally biased region" description="Low complexity" evidence="1">
    <location>
        <begin position="214"/>
        <end position="225"/>
    </location>
</feature>
<feature type="compositionally biased region" description="Basic and acidic residues" evidence="1">
    <location>
        <begin position="129"/>
        <end position="142"/>
    </location>
</feature>
<comment type="caution">
    <text evidence="3">The sequence shown here is derived from an EMBL/GenBank/DDBJ whole genome shotgun (WGS) entry which is preliminary data.</text>
</comment>
<feature type="region of interest" description="Disordered" evidence="1">
    <location>
        <begin position="181"/>
        <end position="246"/>
    </location>
</feature>
<proteinExistence type="predicted"/>
<evidence type="ECO:0000313" key="4">
    <source>
        <dbReference type="Proteomes" id="UP001140513"/>
    </source>
</evidence>
<keyword evidence="2" id="KW-0812">Transmembrane</keyword>
<keyword evidence="2" id="KW-1133">Transmembrane helix</keyword>
<reference evidence="3" key="1">
    <citation type="submission" date="2022-10" db="EMBL/GenBank/DDBJ databases">
        <title>Tapping the CABI collections for fungal endophytes: first genome assemblies for Collariella, Neodidymelliopsis, Ascochyta clinopodiicola, Didymella pomorum, Didymosphaeria variabile, Neocosmospora piperis and Neocucurbitaria cava.</title>
        <authorList>
            <person name="Hill R."/>
        </authorList>
    </citation>
    <scope>NUCLEOTIDE SEQUENCE</scope>
    <source>
        <strain evidence="3">IMI 356815</strain>
    </source>
</reference>
<dbReference type="OrthoDB" id="5361354at2759"/>
<keyword evidence="4" id="KW-1185">Reference proteome</keyword>
<feature type="compositionally biased region" description="Pro residues" evidence="1">
    <location>
        <begin position="234"/>
        <end position="243"/>
    </location>
</feature>
<feature type="region of interest" description="Disordered" evidence="1">
    <location>
        <begin position="129"/>
        <end position="161"/>
    </location>
</feature>
<dbReference type="AlphaFoldDB" id="A0A9W9CCI8"/>
<dbReference type="RefSeq" id="XP_056073670.1">
    <property type="nucleotide sequence ID" value="XM_056213362.1"/>
</dbReference>
<feature type="compositionally biased region" description="Polar residues" evidence="1">
    <location>
        <begin position="191"/>
        <end position="203"/>
    </location>
</feature>
<keyword evidence="2" id="KW-0472">Membrane</keyword>
<organism evidence="3 4">
    <name type="scientific">Didymosphaeria variabile</name>
    <dbReference type="NCBI Taxonomy" id="1932322"/>
    <lineage>
        <taxon>Eukaryota</taxon>
        <taxon>Fungi</taxon>
        <taxon>Dikarya</taxon>
        <taxon>Ascomycota</taxon>
        <taxon>Pezizomycotina</taxon>
        <taxon>Dothideomycetes</taxon>
        <taxon>Pleosporomycetidae</taxon>
        <taxon>Pleosporales</taxon>
        <taxon>Massarineae</taxon>
        <taxon>Didymosphaeriaceae</taxon>
        <taxon>Didymosphaeria</taxon>
    </lineage>
</organism>
<evidence type="ECO:0000256" key="1">
    <source>
        <dbReference type="SAM" id="MobiDB-lite"/>
    </source>
</evidence>
<protein>
    <submittedName>
        <fullName evidence="3">Uncharacterized protein</fullName>
    </submittedName>
</protein>
<dbReference type="PANTHER" id="PTHR40623">
    <property type="entry name" value="INTEGRAL MEMBRANE PROTEIN"/>
    <property type="match status" value="1"/>
</dbReference>
<dbReference type="PANTHER" id="PTHR40623:SF1">
    <property type="match status" value="1"/>
</dbReference>
<feature type="region of interest" description="Disordered" evidence="1">
    <location>
        <begin position="267"/>
        <end position="350"/>
    </location>
</feature>